<dbReference type="CDD" id="cd02257">
    <property type="entry name" value="Peptidase_C19"/>
    <property type="match status" value="1"/>
</dbReference>
<dbReference type="EMBL" id="MN740182">
    <property type="protein sequence ID" value="QHT92210.1"/>
    <property type="molecule type" value="Genomic_DNA"/>
</dbReference>
<name>A0A6C0IHV6_9ZZZZ</name>
<dbReference type="GO" id="GO:0016579">
    <property type="term" value="P:protein deubiquitination"/>
    <property type="evidence" value="ECO:0007669"/>
    <property type="project" value="InterPro"/>
</dbReference>
<dbReference type="Gene3D" id="3.90.70.10">
    <property type="entry name" value="Cysteine proteinases"/>
    <property type="match status" value="1"/>
</dbReference>
<accession>A0A6C0IHV6</accession>
<proteinExistence type="predicted"/>
<feature type="domain" description="USP" evidence="1">
    <location>
        <begin position="37"/>
        <end position="363"/>
    </location>
</feature>
<dbReference type="PROSITE" id="PS00973">
    <property type="entry name" value="USP_2"/>
    <property type="match status" value="1"/>
</dbReference>
<evidence type="ECO:0000259" key="1">
    <source>
        <dbReference type="PROSITE" id="PS50235"/>
    </source>
</evidence>
<dbReference type="PANTHER" id="PTHR21646">
    <property type="entry name" value="UBIQUITIN CARBOXYL-TERMINAL HYDROLASE"/>
    <property type="match status" value="1"/>
</dbReference>
<dbReference type="InterPro" id="IPR050185">
    <property type="entry name" value="Ub_carboxyl-term_hydrolase"/>
</dbReference>
<reference evidence="2" key="1">
    <citation type="journal article" date="2020" name="Nature">
        <title>Giant virus diversity and host interactions through global metagenomics.</title>
        <authorList>
            <person name="Schulz F."/>
            <person name="Roux S."/>
            <person name="Paez-Espino D."/>
            <person name="Jungbluth S."/>
            <person name="Walsh D.A."/>
            <person name="Denef V.J."/>
            <person name="McMahon K.D."/>
            <person name="Konstantinidis K.T."/>
            <person name="Eloe-Fadrosh E.A."/>
            <person name="Kyrpides N.C."/>
            <person name="Woyke T."/>
        </authorList>
    </citation>
    <scope>NUCLEOTIDE SEQUENCE</scope>
    <source>
        <strain evidence="2">GVMAG-M-3300023184-88</strain>
    </source>
</reference>
<dbReference type="InterPro" id="IPR018200">
    <property type="entry name" value="USP_CS"/>
</dbReference>
<dbReference type="PROSITE" id="PS50235">
    <property type="entry name" value="USP_3"/>
    <property type="match status" value="1"/>
</dbReference>
<protein>
    <recommendedName>
        <fullName evidence="1">USP domain-containing protein</fullName>
    </recommendedName>
</protein>
<dbReference type="GO" id="GO:0004843">
    <property type="term" value="F:cysteine-type deubiquitinase activity"/>
    <property type="evidence" value="ECO:0007669"/>
    <property type="project" value="InterPro"/>
</dbReference>
<dbReference type="SUPFAM" id="SSF54001">
    <property type="entry name" value="Cysteine proteinases"/>
    <property type="match status" value="1"/>
</dbReference>
<dbReference type="Pfam" id="PF00443">
    <property type="entry name" value="UCH"/>
    <property type="match status" value="1"/>
</dbReference>
<organism evidence="2">
    <name type="scientific">viral metagenome</name>
    <dbReference type="NCBI Taxonomy" id="1070528"/>
    <lineage>
        <taxon>unclassified sequences</taxon>
        <taxon>metagenomes</taxon>
        <taxon>organismal metagenomes</taxon>
    </lineage>
</organism>
<dbReference type="InterPro" id="IPR028889">
    <property type="entry name" value="USP"/>
</dbReference>
<dbReference type="InterPro" id="IPR038765">
    <property type="entry name" value="Papain-like_cys_pep_sf"/>
</dbReference>
<sequence length="372" mass="43348">MEQLQQQQQQQDPASGIARGVYSQASLEKDPALKGVVGIQNMGNTCYSNSVLQLLRSCPEWNMFCLTETFTDDETNKKRMIIAYQDMLKSLWSAYKPAYVRPLGFLTEIRKAVRDSPYEMFGIPVPNDSHEFLVYLLDQFHEAIRTDTPYVEQQVDATMSPVEKMRILAENGWNKFVSKNTSELVRLFFGMMRKTVNCTNCNNNTYQWEVYNALKIPCEGATFHEWIQKEVNESSDIEGYQCDHCKGRHLAKKSSHLWRLPQCLFITLHRFHYDGRKNMTPCPYDGQPVSFQAFFAPEVIAEQDMYELRGISDHHGTHMGGHYTAQFKHPITNQWWWFDDDRAQPMEHPQFSASNYILHFALFKKKCAKNME</sequence>
<evidence type="ECO:0000313" key="2">
    <source>
        <dbReference type="EMBL" id="QHT92210.1"/>
    </source>
</evidence>
<dbReference type="InterPro" id="IPR001394">
    <property type="entry name" value="Peptidase_C19_UCH"/>
</dbReference>
<dbReference type="AlphaFoldDB" id="A0A6C0IHV6"/>